<feature type="compositionally biased region" description="Basic residues" evidence="5">
    <location>
        <begin position="123"/>
        <end position="136"/>
    </location>
</feature>
<feature type="region of interest" description="Disordered" evidence="5">
    <location>
        <begin position="815"/>
        <end position="834"/>
    </location>
</feature>
<evidence type="ECO:0000256" key="5">
    <source>
        <dbReference type="SAM" id="MobiDB-lite"/>
    </source>
</evidence>
<feature type="region of interest" description="Disordered" evidence="5">
    <location>
        <begin position="721"/>
        <end position="806"/>
    </location>
</feature>
<dbReference type="InterPro" id="IPR046341">
    <property type="entry name" value="SET_dom_sf"/>
</dbReference>
<evidence type="ECO:0000256" key="3">
    <source>
        <dbReference type="ARBA" id="ARBA00022833"/>
    </source>
</evidence>
<dbReference type="InterPro" id="IPR001214">
    <property type="entry name" value="SET_dom"/>
</dbReference>
<dbReference type="GO" id="GO:0006325">
    <property type="term" value="P:chromatin organization"/>
    <property type="evidence" value="ECO:0007669"/>
    <property type="project" value="UniProtKB-KW"/>
</dbReference>
<dbReference type="SMART" id="SM00317">
    <property type="entry name" value="SET"/>
    <property type="match status" value="1"/>
</dbReference>
<dbReference type="AlphaFoldDB" id="A0A446BMQ0"/>
<dbReference type="SMART" id="SM00249">
    <property type="entry name" value="PHD"/>
    <property type="match status" value="1"/>
</dbReference>
<dbReference type="InterPro" id="IPR001965">
    <property type="entry name" value="Znf_PHD"/>
</dbReference>
<evidence type="ECO:0000256" key="2">
    <source>
        <dbReference type="ARBA" id="ARBA00022771"/>
    </source>
</evidence>
<organism evidence="7 8">
    <name type="scientific">Thermothielavioides terrestris</name>
    <dbReference type="NCBI Taxonomy" id="2587410"/>
    <lineage>
        <taxon>Eukaryota</taxon>
        <taxon>Fungi</taxon>
        <taxon>Dikarya</taxon>
        <taxon>Ascomycota</taxon>
        <taxon>Pezizomycotina</taxon>
        <taxon>Sordariomycetes</taxon>
        <taxon>Sordariomycetidae</taxon>
        <taxon>Sordariales</taxon>
        <taxon>Chaetomiaceae</taxon>
        <taxon>Thermothielavioides</taxon>
    </lineage>
</organism>
<dbReference type="PROSITE" id="PS50280">
    <property type="entry name" value="SET"/>
    <property type="match status" value="1"/>
</dbReference>
<dbReference type="Gene3D" id="2.170.270.10">
    <property type="entry name" value="SET domain"/>
    <property type="match status" value="1"/>
</dbReference>
<dbReference type="Gene3D" id="3.30.40.10">
    <property type="entry name" value="Zinc/RING finger domain, C3HC4 (zinc finger)"/>
    <property type="match status" value="1"/>
</dbReference>
<feature type="compositionally biased region" description="Polar residues" evidence="5">
    <location>
        <begin position="609"/>
        <end position="619"/>
    </location>
</feature>
<dbReference type="InterPro" id="IPR019787">
    <property type="entry name" value="Znf_PHD-finger"/>
</dbReference>
<evidence type="ECO:0000256" key="1">
    <source>
        <dbReference type="ARBA" id="ARBA00022723"/>
    </source>
</evidence>
<dbReference type="InterPro" id="IPR011011">
    <property type="entry name" value="Znf_FYVE_PHD"/>
</dbReference>
<name>A0A446BMQ0_9PEZI</name>
<feature type="compositionally biased region" description="Polar residues" evidence="5">
    <location>
        <begin position="787"/>
        <end position="799"/>
    </location>
</feature>
<evidence type="ECO:0000259" key="6">
    <source>
        <dbReference type="PROSITE" id="PS50280"/>
    </source>
</evidence>
<dbReference type="GO" id="GO:0006355">
    <property type="term" value="P:regulation of DNA-templated transcription"/>
    <property type="evidence" value="ECO:0007669"/>
    <property type="project" value="TreeGrafter"/>
</dbReference>
<feature type="compositionally biased region" description="Polar residues" evidence="5">
    <location>
        <begin position="633"/>
        <end position="658"/>
    </location>
</feature>
<protein>
    <submittedName>
        <fullName evidence="7">Bf46ca93-55a6-472a-bdaf-4a88a1853689</fullName>
    </submittedName>
</protein>
<feature type="region of interest" description="Disordered" evidence="5">
    <location>
        <begin position="852"/>
        <end position="936"/>
    </location>
</feature>
<feature type="compositionally biased region" description="Low complexity" evidence="5">
    <location>
        <begin position="821"/>
        <end position="834"/>
    </location>
</feature>
<accession>A0A446BMQ0</accession>
<feature type="compositionally biased region" description="Basic residues" evidence="5">
    <location>
        <begin position="165"/>
        <end position="174"/>
    </location>
</feature>
<feature type="region of interest" description="Disordered" evidence="5">
    <location>
        <begin position="485"/>
        <end position="699"/>
    </location>
</feature>
<dbReference type="PANTHER" id="PTHR46462">
    <property type="entry name" value="UPSET, ISOFORM A"/>
    <property type="match status" value="1"/>
</dbReference>
<feature type="domain" description="SET" evidence="6">
    <location>
        <begin position="284"/>
        <end position="412"/>
    </location>
</feature>
<keyword evidence="1" id="KW-0479">Metal-binding</keyword>
<sequence>MTDKLPPLSTPIALPSQPAFSLPSAVSGPDVPRKQENVEEEPYTIKCICNFTDDDGNTIFCETCETWQHIECYYPDNVEDALRADFAHSCAECEPRSLNRQQAIERQRARTAAPVVQEAADKKPKRPPSKSHKKKPKPSELQINGIHNGASENTKHASPQDNHPHPPKRAKNSHKSSQSISSQAPKRSPSHGSAKVAHGHPLSPATTPPDLPDDFELHSYSTGFLSLHSNPAFQIVNTNSFAGLQVSNAMSAWLRDPEKMQLETGLSYGDVFQKLPSNIDSIRVKPEIEQTEKVISPGTVIQWQCLIAPSTVEKDVPLLEVNGQIGFQATYCADPQNRWTEFTAPLPFVLFHPLLPLYIDTRREGSEARFVRRSCRPNAVLETYLSAGSEYHFWLVSDRQIAAKEQITIPWDFRFPPAEKARALRTLGLRDNEAGELAVDEHDYQKYAPWVHLILSEHGGCACNLGADCAFARFHRNYLAKTQYHVNPPKSKKRKPKVHQAVSPTSTGHATNSRAPSEGHLEDIPEHDRRSVSSSSRSKPPSRDMTPTARQGSFDTLGILTEPTDRDKRKVAMVEDSFRRMEQQQQQQPQRKRKRASDGSGGPQARASKASSATQTPNLPSGFPEREYVDTGTGPSRSKSASPSDVSPTYAQPSSKNPGLQPGSVPARSRPASVAPRPNYCDAGVQTDPPTTGETTATPKRRVGFCLRKRLLDNWHHLRLEEEEKSKRRALERPHSVPMDVDNPADHGALVSSPVSTKEGEKDPGVGASAPVASKGSSLTDARPVSPMNTGTNESSLATNAAKLKSPELRVQLPPVPAFESPTTAHSTASTPVSASAAMVLSPFSVSSFPSPFAPPSVNGIAATPSPVKKKLSLSDYKSRMNKAAAARPSVGTASLKPGPSTEEPKSATSTDGGTAAGSPTADRVNEGASTASAAR</sequence>
<dbReference type="Proteomes" id="UP000289323">
    <property type="component" value="Unassembled WGS sequence"/>
</dbReference>
<dbReference type="SUPFAM" id="SSF82199">
    <property type="entry name" value="SET domain"/>
    <property type="match status" value="1"/>
</dbReference>
<dbReference type="SUPFAM" id="SSF57903">
    <property type="entry name" value="FYVE/PHD zinc finger"/>
    <property type="match status" value="1"/>
</dbReference>
<feature type="compositionally biased region" description="Low complexity" evidence="5">
    <location>
        <begin position="175"/>
        <end position="187"/>
    </location>
</feature>
<evidence type="ECO:0000313" key="7">
    <source>
        <dbReference type="EMBL" id="SPQ23763.1"/>
    </source>
</evidence>
<dbReference type="EMBL" id="OUUZ01000011">
    <property type="protein sequence ID" value="SPQ23763.1"/>
    <property type="molecule type" value="Genomic_DNA"/>
</dbReference>
<dbReference type="Pfam" id="PF00856">
    <property type="entry name" value="SET"/>
    <property type="match status" value="1"/>
</dbReference>
<reference evidence="7 8" key="1">
    <citation type="submission" date="2018-04" db="EMBL/GenBank/DDBJ databases">
        <authorList>
            <person name="Huttner S."/>
            <person name="Dainat J."/>
        </authorList>
    </citation>
    <scope>NUCLEOTIDE SEQUENCE [LARGE SCALE GENOMIC DNA]</scope>
</reference>
<dbReference type="Pfam" id="PF00628">
    <property type="entry name" value="PHD"/>
    <property type="match status" value="1"/>
</dbReference>
<feature type="compositionally biased region" description="Polar residues" evidence="5">
    <location>
        <begin position="150"/>
        <end position="161"/>
    </location>
</feature>
<feature type="compositionally biased region" description="Basic and acidic residues" evidence="5">
    <location>
        <begin position="517"/>
        <end position="531"/>
    </location>
</feature>
<dbReference type="InterPro" id="IPR013083">
    <property type="entry name" value="Znf_RING/FYVE/PHD"/>
</dbReference>
<keyword evidence="4" id="KW-0156">Chromatin regulator</keyword>
<evidence type="ECO:0000313" key="8">
    <source>
        <dbReference type="Proteomes" id="UP000289323"/>
    </source>
</evidence>
<feature type="compositionally biased region" description="Basic and acidic residues" evidence="5">
    <location>
        <begin position="563"/>
        <end position="582"/>
    </location>
</feature>
<dbReference type="GO" id="GO:0034967">
    <property type="term" value="C:Set3 complex"/>
    <property type="evidence" value="ECO:0007669"/>
    <property type="project" value="TreeGrafter"/>
</dbReference>
<evidence type="ECO:0000256" key="4">
    <source>
        <dbReference type="ARBA" id="ARBA00022853"/>
    </source>
</evidence>
<feature type="compositionally biased region" description="Polar residues" evidence="5">
    <location>
        <begin position="502"/>
        <end position="515"/>
    </location>
</feature>
<keyword evidence="2" id="KW-0863">Zinc-finger</keyword>
<proteinExistence type="predicted"/>
<feature type="compositionally biased region" description="Basic and acidic residues" evidence="5">
    <location>
        <begin position="721"/>
        <end position="735"/>
    </location>
</feature>
<feature type="region of interest" description="Disordered" evidence="5">
    <location>
        <begin position="104"/>
        <end position="214"/>
    </location>
</feature>
<keyword evidence="3" id="KW-0862">Zinc</keyword>
<dbReference type="GO" id="GO:0008270">
    <property type="term" value="F:zinc ion binding"/>
    <property type="evidence" value="ECO:0007669"/>
    <property type="project" value="UniProtKB-KW"/>
</dbReference>
<dbReference type="GO" id="GO:0070210">
    <property type="term" value="C:Rpd3L-Expanded complex"/>
    <property type="evidence" value="ECO:0007669"/>
    <property type="project" value="TreeGrafter"/>
</dbReference>
<feature type="region of interest" description="Disordered" evidence="5">
    <location>
        <begin position="1"/>
        <end position="37"/>
    </location>
</feature>
<dbReference type="PANTHER" id="PTHR46462:SF3">
    <property type="entry name" value="UPSET, ISOFORM A"/>
    <property type="match status" value="1"/>
</dbReference>
<feature type="compositionally biased region" description="Low complexity" evidence="5">
    <location>
        <begin position="687"/>
        <end position="698"/>
    </location>
</feature>
<gene>
    <name evidence="7" type="ORF">TT172_LOCUS6182</name>
</gene>